<dbReference type="Proteomes" id="UP000306223">
    <property type="component" value="Unassembled WGS sequence"/>
</dbReference>
<dbReference type="EMBL" id="SUNH01000006">
    <property type="protein sequence ID" value="TJZ86131.1"/>
    <property type="molecule type" value="Genomic_DNA"/>
</dbReference>
<protein>
    <recommendedName>
        <fullName evidence="3">MarR family transcriptional regulator</fullName>
    </recommendedName>
</protein>
<evidence type="ECO:0000313" key="2">
    <source>
        <dbReference type="Proteomes" id="UP000306223"/>
    </source>
</evidence>
<gene>
    <name evidence="1" type="ORF">FA740_04385</name>
</gene>
<accession>A0A4U0QVC9</accession>
<evidence type="ECO:0000313" key="1">
    <source>
        <dbReference type="EMBL" id="TJZ86131.1"/>
    </source>
</evidence>
<evidence type="ECO:0008006" key="3">
    <source>
        <dbReference type="Google" id="ProtNLM"/>
    </source>
</evidence>
<sequence length="69" mass="7086">MSLTPKSLAALRSATINGRCAATAPAATAGALARLGYARLTKAHTGQRGQCWFTITKAGREALAKEGKA</sequence>
<keyword evidence="2" id="KW-1185">Reference proteome</keyword>
<comment type="caution">
    <text evidence="1">The sequence shown here is derived from an EMBL/GenBank/DDBJ whole genome shotgun (WGS) entry which is preliminary data.</text>
</comment>
<organism evidence="1 2">
    <name type="scientific">Paracoccus hibiscisoli</name>
    <dbReference type="NCBI Taxonomy" id="2023261"/>
    <lineage>
        <taxon>Bacteria</taxon>
        <taxon>Pseudomonadati</taxon>
        <taxon>Pseudomonadota</taxon>
        <taxon>Alphaproteobacteria</taxon>
        <taxon>Rhodobacterales</taxon>
        <taxon>Paracoccaceae</taxon>
        <taxon>Paracoccus</taxon>
    </lineage>
</organism>
<proteinExistence type="predicted"/>
<dbReference type="AlphaFoldDB" id="A0A4U0QVC9"/>
<reference evidence="1 2" key="1">
    <citation type="submission" date="2019-04" db="EMBL/GenBank/DDBJ databases">
        <authorList>
            <person name="Li J."/>
        </authorList>
    </citation>
    <scope>NUCLEOTIDE SEQUENCE [LARGE SCALE GENOMIC DNA]</scope>
    <source>
        <strain evidence="1 2">CCTCC AB2016182</strain>
    </source>
</reference>
<dbReference type="RefSeq" id="WP_136855560.1">
    <property type="nucleotide sequence ID" value="NZ_SUNH01000006.1"/>
</dbReference>
<name>A0A4U0QVC9_9RHOB</name>